<dbReference type="Proteomes" id="UP001321506">
    <property type="component" value="Unassembled WGS sequence"/>
</dbReference>
<evidence type="ECO:0000256" key="2">
    <source>
        <dbReference type="SAM" id="Phobius"/>
    </source>
</evidence>
<name>A0AAW6T650_9MICO</name>
<proteinExistence type="predicted"/>
<feature type="transmembrane region" description="Helical" evidence="2">
    <location>
        <begin position="35"/>
        <end position="56"/>
    </location>
</feature>
<reference evidence="3 4" key="1">
    <citation type="submission" date="2023-04" db="EMBL/GenBank/DDBJ databases">
        <title>Klugiella caeni sp. nov. isolated from the sludge of biochemical tank.</title>
        <authorList>
            <person name="Geng K."/>
        </authorList>
    </citation>
    <scope>NUCLEOTIDE SEQUENCE [LARGE SCALE GENOMIC DNA]</scope>
    <source>
        <strain evidence="3 4">YN-L-19</strain>
    </source>
</reference>
<accession>A0AAW6T650</accession>
<feature type="region of interest" description="Disordered" evidence="1">
    <location>
        <begin position="1"/>
        <end position="27"/>
    </location>
</feature>
<keyword evidence="2" id="KW-1133">Transmembrane helix</keyword>
<sequence length="490" mass="50906">MLLNRIAPSAQEAGSRSALRPSSIRRTAQDERGGAMVAVIGVMAVLAIVTATVTVVTTQAIGVSSSSRAEVQARAAAEAGIDVATAALMATGACVDVIDSPAGSVPRYSVTIEHNEGAGWAVGCPSDVSTEVRILATGFAEAKGVAGVSGGDQVTIETVHSYDPIITHVPVAGSAVYAYNMAGALKKFELSSPDQSLATSVSIKHGNVTCTNGAKIGGDLIVGDGNAKLDMCDVAGSVHVNGNTSINKSNIGGIVRGTGTGQVTASTIGGTPPSQFGAGVAMPTIPEWVDVPGDHAFWQAQGYQIVNWTGPCTIDKNTTAWYNMSTYTTPRVIDFRAKCPTTKIWTRNDLDPVTLNTDIVMLAHEFQFDKLYFNASQDRKLHFIVPDDVAGDGPTCAPPASLTGGIYNTDEAKFGDHVAAIAYTPCKVQSDRPFRGQFYGGEVEFHQQAAFTFVPVGIPGVDLAGGVTQPVQTGATLGARLSYRDLPAGG</sequence>
<evidence type="ECO:0008006" key="5">
    <source>
        <dbReference type="Google" id="ProtNLM"/>
    </source>
</evidence>
<evidence type="ECO:0000313" key="3">
    <source>
        <dbReference type="EMBL" id="MDI2098551.1"/>
    </source>
</evidence>
<comment type="caution">
    <text evidence="3">The sequence shown here is derived from an EMBL/GenBank/DDBJ whole genome shotgun (WGS) entry which is preliminary data.</text>
</comment>
<dbReference type="EMBL" id="JASATX010000002">
    <property type="protein sequence ID" value="MDI2098551.1"/>
    <property type="molecule type" value="Genomic_DNA"/>
</dbReference>
<keyword evidence="2" id="KW-0472">Membrane</keyword>
<gene>
    <name evidence="3" type="ORF">QF206_06190</name>
</gene>
<dbReference type="AlphaFoldDB" id="A0AAW6T650"/>
<evidence type="ECO:0000313" key="4">
    <source>
        <dbReference type="Proteomes" id="UP001321506"/>
    </source>
</evidence>
<evidence type="ECO:0000256" key="1">
    <source>
        <dbReference type="SAM" id="MobiDB-lite"/>
    </source>
</evidence>
<keyword evidence="2" id="KW-0812">Transmembrane</keyword>
<dbReference type="RefSeq" id="WP_281488339.1">
    <property type="nucleotide sequence ID" value="NZ_JASATX010000002.1"/>
</dbReference>
<protein>
    <recommendedName>
        <fullName evidence="5">Type 4 fimbrial biogenesis protein PilX N-terminal domain-containing protein</fullName>
    </recommendedName>
</protein>
<organism evidence="3 4">
    <name type="scientific">Ruicaihuangia caeni</name>
    <dbReference type="NCBI Taxonomy" id="3042517"/>
    <lineage>
        <taxon>Bacteria</taxon>
        <taxon>Bacillati</taxon>
        <taxon>Actinomycetota</taxon>
        <taxon>Actinomycetes</taxon>
        <taxon>Micrococcales</taxon>
        <taxon>Microbacteriaceae</taxon>
        <taxon>Ruicaihuangia</taxon>
    </lineage>
</organism>
<keyword evidence="4" id="KW-1185">Reference proteome</keyword>